<dbReference type="RefSeq" id="WP_013562470.1">
    <property type="nucleotide sequence ID" value="NC_014961.1"/>
</dbReference>
<evidence type="ECO:0000259" key="9">
    <source>
        <dbReference type="PROSITE" id="PS50893"/>
    </source>
</evidence>
<comment type="subcellular location">
    <subcellularLocation>
        <location evidence="1">Cell membrane</location>
        <topology evidence="1">Peripheral membrane protein</topology>
    </subcellularLocation>
</comment>
<reference evidence="10 11" key="2">
    <citation type="journal article" date="2011" name="Stand. Genomic Sci.">
        <title>Complete genome sequence of Desulfurococcus mucosus type strain (O7/1).</title>
        <authorList>
            <person name="Wirth R."/>
            <person name="Chertkov O."/>
            <person name="Held B."/>
            <person name="Lapidus A."/>
            <person name="Nolan M."/>
            <person name="Lucas S."/>
            <person name="Hammon N."/>
            <person name="Deshpande S."/>
            <person name="Cheng J.F."/>
            <person name="Tapia R."/>
            <person name="Han C."/>
            <person name="Goodwin L."/>
            <person name="Pitluck S."/>
            <person name="Liolios K."/>
            <person name="Ioanna P."/>
            <person name="Ivanova N."/>
            <person name="Mavromatis K."/>
            <person name="Mikhailova N."/>
            <person name="Pati A."/>
            <person name="Chen A."/>
            <person name="Palaniappan K."/>
            <person name="Land M."/>
            <person name="Hauser L."/>
            <person name="Chang Y.J."/>
            <person name="Jeffries C.D."/>
            <person name="Bilek Y."/>
            <person name="Hader T."/>
            <person name="Rohde M."/>
            <person name="Spring S."/>
            <person name="Sikorski J."/>
            <person name="Goker M."/>
            <person name="Woyke T."/>
            <person name="Bristow J."/>
            <person name="Eisen J.A."/>
            <person name="Markowitz V."/>
            <person name="Hugenholtz P."/>
            <person name="Kyrpides N.C."/>
            <person name="Klenk H.P."/>
        </authorList>
    </citation>
    <scope>NUCLEOTIDE SEQUENCE [LARGE SCALE GENOMIC DNA]</scope>
    <source>
        <strain evidence="11">ATCC 35584 / DSM 2162 / JCM 9187 / O7/1</strain>
    </source>
</reference>
<dbReference type="InterPro" id="IPR003439">
    <property type="entry name" value="ABC_transporter-like_ATP-bd"/>
</dbReference>
<dbReference type="GO" id="GO:0016887">
    <property type="term" value="F:ATP hydrolysis activity"/>
    <property type="evidence" value="ECO:0007669"/>
    <property type="project" value="InterPro"/>
</dbReference>
<dbReference type="SMART" id="SM00382">
    <property type="entry name" value="AAA"/>
    <property type="match status" value="1"/>
</dbReference>
<keyword evidence="3" id="KW-1003">Cell membrane</keyword>
<dbReference type="AlphaFoldDB" id="E8R9S2"/>
<keyword evidence="4" id="KW-0547">Nucleotide-binding</keyword>
<evidence type="ECO:0000256" key="1">
    <source>
        <dbReference type="ARBA" id="ARBA00004202"/>
    </source>
</evidence>
<evidence type="ECO:0000256" key="4">
    <source>
        <dbReference type="ARBA" id="ARBA00022741"/>
    </source>
</evidence>
<dbReference type="PROSITE" id="PS00211">
    <property type="entry name" value="ABC_TRANSPORTER_1"/>
    <property type="match status" value="1"/>
</dbReference>
<dbReference type="GO" id="GO:0042626">
    <property type="term" value="F:ATPase-coupled transmembrane transporter activity"/>
    <property type="evidence" value="ECO:0007669"/>
    <property type="project" value="TreeGrafter"/>
</dbReference>
<dbReference type="GO" id="GO:0043190">
    <property type="term" value="C:ATP-binding cassette (ABC) transporter complex"/>
    <property type="evidence" value="ECO:0007669"/>
    <property type="project" value="TreeGrafter"/>
</dbReference>
<dbReference type="STRING" id="765177.Desmu_0945"/>
<keyword evidence="11" id="KW-1185">Reference proteome</keyword>
<evidence type="ECO:0000313" key="11">
    <source>
        <dbReference type="Proteomes" id="UP000001068"/>
    </source>
</evidence>
<keyword evidence="2" id="KW-0813">Transport</keyword>
<dbReference type="InterPro" id="IPR027417">
    <property type="entry name" value="P-loop_NTPase"/>
</dbReference>
<evidence type="ECO:0000256" key="3">
    <source>
        <dbReference type="ARBA" id="ARBA00022475"/>
    </source>
</evidence>
<dbReference type="InterPro" id="IPR015856">
    <property type="entry name" value="ABC_transpr_CbiO/EcfA_su"/>
</dbReference>
<dbReference type="OrthoDB" id="18209at2157"/>
<dbReference type="SUPFAM" id="SSF52540">
    <property type="entry name" value="P-loop containing nucleoside triphosphate hydrolases"/>
    <property type="match status" value="1"/>
</dbReference>
<dbReference type="EMBL" id="CP002363">
    <property type="protein sequence ID" value="ADV65248.1"/>
    <property type="molecule type" value="Genomic_DNA"/>
</dbReference>
<proteinExistence type="predicted"/>
<dbReference type="PROSITE" id="PS50893">
    <property type="entry name" value="ABC_TRANSPORTER_2"/>
    <property type="match status" value="1"/>
</dbReference>
<dbReference type="InterPro" id="IPR050095">
    <property type="entry name" value="ECF_ABC_transporter_ATP-bd"/>
</dbReference>
<dbReference type="eggNOG" id="arCOG00202">
    <property type="taxonomic scope" value="Archaea"/>
</dbReference>
<dbReference type="PANTHER" id="PTHR43553:SF27">
    <property type="entry name" value="ENERGY-COUPLING FACTOR TRANSPORTER ATP-BINDING PROTEIN ECFA2"/>
    <property type="match status" value="1"/>
</dbReference>
<accession>E8R9S2</accession>
<gene>
    <name evidence="10" type="ordered locus">Desmu_0945</name>
</gene>
<feature type="domain" description="ABC transporter" evidence="9">
    <location>
        <begin position="4"/>
        <end position="232"/>
    </location>
</feature>
<name>E8R9S2_DESM0</name>
<organism evidence="10 11">
    <name type="scientific">Desulfurococcus mucosus (strain ATCC 35584 / DSM 2162 / JCM 9187 / O7/1)</name>
    <dbReference type="NCBI Taxonomy" id="765177"/>
    <lineage>
        <taxon>Archaea</taxon>
        <taxon>Thermoproteota</taxon>
        <taxon>Thermoprotei</taxon>
        <taxon>Desulfurococcales</taxon>
        <taxon>Desulfurococcaceae</taxon>
        <taxon>Desulfurococcus</taxon>
    </lineage>
</organism>
<evidence type="ECO:0000256" key="7">
    <source>
        <dbReference type="ARBA" id="ARBA00023136"/>
    </source>
</evidence>
<dbReference type="GeneID" id="10153645"/>
<evidence type="ECO:0000256" key="5">
    <source>
        <dbReference type="ARBA" id="ARBA00022840"/>
    </source>
</evidence>
<evidence type="ECO:0000256" key="2">
    <source>
        <dbReference type="ARBA" id="ARBA00022448"/>
    </source>
</evidence>
<keyword evidence="5" id="KW-0067">ATP-binding</keyword>
<dbReference type="InterPro" id="IPR017871">
    <property type="entry name" value="ABC_transporter-like_CS"/>
</dbReference>
<dbReference type="CDD" id="cd03225">
    <property type="entry name" value="ABC_cobalt_CbiO_domain1"/>
    <property type="match status" value="1"/>
</dbReference>
<dbReference type="GO" id="GO:0005524">
    <property type="term" value="F:ATP binding"/>
    <property type="evidence" value="ECO:0007669"/>
    <property type="project" value="UniProtKB-KW"/>
</dbReference>
<comment type="function">
    <text evidence="8">Probably part of an ABC transporter complex. Responsible for energy coupling to the transport system.</text>
</comment>
<reference evidence="11" key="1">
    <citation type="submission" date="2010-11" db="EMBL/GenBank/DDBJ databases">
        <title>The complete genome of Desulfurococcus mucosus DSM 2162.</title>
        <authorList>
            <consortium name="US DOE Joint Genome Institute (JGI-PGF)"/>
            <person name="Lucas S."/>
            <person name="Copeland A."/>
            <person name="Lapidus A."/>
            <person name="Bruce D."/>
            <person name="Goodwin L."/>
            <person name="Pitluck S."/>
            <person name="Kyrpides N."/>
            <person name="Mavromatis K."/>
            <person name="Pagani I."/>
            <person name="Ivanova N."/>
            <person name="Ovchinnikova G."/>
            <person name="Chertkov O."/>
            <person name="Held B."/>
            <person name="Brettin T."/>
            <person name="Detter J.C."/>
            <person name="Tapia R."/>
            <person name="Han C."/>
            <person name="Land M."/>
            <person name="Hauser L."/>
            <person name="Markowitz V."/>
            <person name="Cheng J.-F."/>
            <person name="Hugenholtz P."/>
            <person name="Woyke T."/>
            <person name="Wu D."/>
            <person name="Wirth R."/>
            <person name="Bilek Y."/>
            <person name="Hader T."/>
            <person name="Klenk H.-P."/>
            <person name="Eisen J.A."/>
        </authorList>
    </citation>
    <scope>NUCLEOTIDE SEQUENCE [LARGE SCALE GENOMIC DNA]</scope>
    <source>
        <strain evidence="11">ATCC 35584 / DSM 2162 / JCM 9187 / O7/1</strain>
    </source>
</reference>
<keyword evidence="7" id="KW-0472">Membrane</keyword>
<dbReference type="InterPro" id="IPR003593">
    <property type="entry name" value="AAA+_ATPase"/>
</dbReference>
<protein>
    <submittedName>
        <fullName evidence="10">ABC transporter related protein</fullName>
    </submittedName>
</protein>
<dbReference type="PANTHER" id="PTHR43553">
    <property type="entry name" value="HEAVY METAL TRANSPORTER"/>
    <property type="match status" value="1"/>
</dbReference>
<dbReference type="KEGG" id="dmu:Desmu_0945"/>
<dbReference type="Gene3D" id="3.40.50.300">
    <property type="entry name" value="P-loop containing nucleotide triphosphate hydrolases"/>
    <property type="match status" value="1"/>
</dbReference>
<dbReference type="Proteomes" id="UP000001068">
    <property type="component" value="Chromosome"/>
</dbReference>
<dbReference type="Pfam" id="PF00005">
    <property type="entry name" value="ABC_tran"/>
    <property type="match status" value="1"/>
</dbReference>
<evidence type="ECO:0000256" key="8">
    <source>
        <dbReference type="ARBA" id="ARBA00025157"/>
    </source>
</evidence>
<evidence type="ECO:0000313" key="10">
    <source>
        <dbReference type="EMBL" id="ADV65248.1"/>
    </source>
</evidence>
<evidence type="ECO:0000256" key="6">
    <source>
        <dbReference type="ARBA" id="ARBA00022967"/>
    </source>
</evidence>
<sequence precursor="true">MNTIKVVDLSIGYPGGKPLVENIGFTLEPGLHVLVGANGSGKSTLLKTMAGILKPLKGKVEINGVNIHRVPRRDAARLVGYVWQNPFHGFIEASVEREIAFISKTTGARQHGEIVYRLVDPELMDRSPFSLSGGEARRVAIASVLSIDQPVWFLDEPFSDLDYKGYRVLADLVEYGVKKGKIIVVTTHIVSLLDSLKPKGFLLIDRGRRRLLMGEWSELTDEVLLEAGVIPRGVSCGSTL</sequence>
<dbReference type="HOGENOM" id="CLU_000604_1_22_2"/>
<keyword evidence="6" id="KW-1278">Translocase</keyword>